<evidence type="ECO:0000313" key="7">
    <source>
        <dbReference type="Proteomes" id="UP001387293"/>
    </source>
</evidence>
<keyword evidence="2" id="KW-0229">DNA integration</keyword>
<comment type="similarity">
    <text evidence="1">Belongs to the 'phage' integrase family.</text>
</comment>
<dbReference type="SUPFAM" id="SSF56349">
    <property type="entry name" value="DNA breaking-rejoining enzymes"/>
    <property type="match status" value="1"/>
</dbReference>
<dbReference type="Pfam" id="PF20172">
    <property type="entry name" value="DUF6538"/>
    <property type="match status" value="1"/>
</dbReference>
<dbReference type="EMBL" id="JAPYKS010000006">
    <property type="protein sequence ID" value="MEI9409158.1"/>
    <property type="molecule type" value="Genomic_DNA"/>
</dbReference>
<dbReference type="InterPro" id="IPR046668">
    <property type="entry name" value="DUF6538"/>
</dbReference>
<proteinExistence type="inferred from homology"/>
<sequence length="570" mass="65495">MSDDRYLWPRDGVYYYRRRMPERFASTYGKKMFVQSLDTKSLAEARKRRNLLNVRFDFEFEQIETSEKPGERLVEAPATRLSNEEVNRRVVQYVSDQFAKFERRYINDPADTADQLSEIKIDKEMQLQSLADPGHPDQHRWVQQAFERVFGDEQFDGLTEVGAAEIIRRGLVSLLRKELAFFRDDLVIQPSAPASATPSTDPQDTFGEITRAYLEDERTRATLNKRRRQWIAEVEARLDFLEEVVGKDTPIRSVNYDVAKRLQGILAKLPAHREKRYPGLSFQEAITKGTDDGAPLLSAASQGEYLICFRNVMSVATAKWLVQNNPAEGLRPLKQDLRSAAEKRLPFTVEQVKQLLTCGFYGHWREGAAKRYTKPDRAWRFWLPLIMAFTGMRPGEICQMVVGDIKKSSTGIWYASVLPTADDEGTAVKKVVKTIYSRRSFPIHPTLIALGFLDFVKSRMKDGEDALLFSDLSPSKRGYYSDYPCRRFRESFLDQAISRKPGQTLYSLRHSFRDALRRIEAPSDVLSALGGWSEGTKVSDNYGDKSDPDYLFSYVEKISYPGLELNYRFS</sequence>
<keyword evidence="7" id="KW-1185">Reference proteome</keyword>
<dbReference type="PANTHER" id="PTHR30349">
    <property type="entry name" value="PHAGE INTEGRASE-RELATED"/>
    <property type="match status" value="1"/>
</dbReference>
<dbReference type="RefSeq" id="WP_337106154.1">
    <property type="nucleotide sequence ID" value="NZ_JAPYKS010000006.1"/>
</dbReference>
<dbReference type="InterPro" id="IPR013762">
    <property type="entry name" value="Integrase-like_cat_sf"/>
</dbReference>
<keyword evidence="4" id="KW-0233">DNA recombination</keyword>
<dbReference type="Gene3D" id="1.10.443.10">
    <property type="entry name" value="Intergrase catalytic core"/>
    <property type="match status" value="1"/>
</dbReference>
<accession>A0ABU8KW41</accession>
<feature type="domain" description="DUF6538" evidence="5">
    <location>
        <begin position="6"/>
        <end position="64"/>
    </location>
</feature>
<dbReference type="Proteomes" id="UP001387293">
    <property type="component" value="Unassembled WGS sequence"/>
</dbReference>
<dbReference type="InterPro" id="IPR011010">
    <property type="entry name" value="DNA_brk_join_enz"/>
</dbReference>
<organism evidence="6 7">
    <name type="scientific">Mesorhizobium salmacidum</name>
    <dbReference type="NCBI Taxonomy" id="3015171"/>
    <lineage>
        <taxon>Bacteria</taxon>
        <taxon>Pseudomonadati</taxon>
        <taxon>Pseudomonadota</taxon>
        <taxon>Alphaproteobacteria</taxon>
        <taxon>Hyphomicrobiales</taxon>
        <taxon>Phyllobacteriaceae</taxon>
        <taxon>Mesorhizobium</taxon>
    </lineage>
</organism>
<evidence type="ECO:0000256" key="4">
    <source>
        <dbReference type="ARBA" id="ARBA00023172"/>
    </source>
</evidence>
<protein>
    <submittedName>
        <fullName evidence="6">Site-specific integrase</fullName>
    </submittedName>
</protein>
<evidence type="ECO:0000256" key="2">
    <source>
        <dbReference type="ARBA" id="ARBA00022908"/>
    </source>
</evidence>
<dbReference type="InterPro" id="IPR050090">
    <property type="entry name" value="Tyrosine_recombinase_XerCD"/>
</dbReference>
<name>A0ABU8KW41_9HYPH</name>
<comment type="caution">
    <text evidence="6">The sequence shown here is derived from an EMBL/GenBank/DDBJ whole genome shotgun (WGS) entry which is preliminary data.</text>
</comment>
<evidence type="ECO:0000313" key="6">
    <source>
        <dbReference type="EMBL" id="MEI9409158.1"/>
    </source>
</evidence>
<evidence type="ECO:0000256" key="3">
    <source>
        <dbReference type="ARBA" id="ARBA00023125"/>
    </source>
</evidence>
<evidence type="ECO:0000259" key="5">
    <source>
        <dbReference type="Pfam" id="PF20172"/>
    </source>
</evidence>
<dbReference type="CDD" id="cd01184">
    <property type="entry name" value="INT_C_like_1"/>
    <property type="match status" value="1"/>
</dbReference>
<gene>
    <name evidence="6" type="ORF">O7A60_10295</name>
</gene>
<keyword evidence="3" id="KW-0238">DNA-binding</keyword>
<dbReference type="PANTHER" id="PTHR30349:SF41">
    <property type="entry name" value="INTEGRASE_RECOMBINASE PROTEIN MJ0367-RELATED"/>
    <property type="match status" value="1"/>
</dbReference>
<evidence type="ECO:0000256" key="1">
    <source>
        <dbReference type="ARBA" id="ARBA00008857"/>
    </source>
</evidence>
<reference evidence="6 7" key="1">
    <citation type="submission" date="2022-12" db="EMBL/GenBank/DDBJ databases">
        <authorList>
            <person name="Muema E."/>
        </authorList>
    </citation>
    <scope>NUCLEOTIDE SEQUENCE [LARGE SCALE GENOMIC DNA]</scope>
    <source>
        <strain evidence="7">1326</strain>
    </source>
</reference>